<keyword evidence="8 19" id="KW-0169">Cobalamin biosynthesis</keyword>
<sequence>MNATSRWSLGTERRAVAAAFTFMTRIPAGRWIVHDLSDLPRSAAWFPLVGIVVGAIGAGVFLLGHQWWSPLVAALLSTAATVRLTGAFHEDALADSLDGFGGGWTAEQVLTIMKDSRVGSYALVGMILAVVLKCVLLADLGVARAPMALLAAHTLGRCASVWLIGVLPYVRAATPGERSSAGRPFVDGVHRGRVFTATVMTVITAVVCLGIAGLIAVAVALLLTAASGRYFRRRIGGITGDALGAVNQLVELGVYLMLAAAPVRGWLS</sequence>
<dbReference type="UniPathway" id="UPA00148">
    <property type="reaction ID" value="UER00238"/>
</dbReference>
<dbReference type="GO" id="GO:0005886">
    <property type="term" value="C:plasma membrane"/>
    <property type="evidence" value="ECO:0007669"/>
    <property type="project" value="UniProtKB-SubCell"/>
</dbReference>
<evidence type="ECO:0000256" key="17">
    <source>
        <dbReference type="ARBA" id="ARBA00048623"/>
    </source>
</evidence>
<dbReference type="PANTHER" id="PTHR34148:SF1">
    <property type="entry name" value="ADENOSYLCOBINAMIDE-GDP RIBAZOLETRANSFERASE"/>
    <property type="match status" value="1"/>
</dbReference>
<dbReference type="OrthoDB" id="9794626at2"/>
<evidence type="ECO:0000256" key="4">
    <source>
        <dbReference type="ARBA" id="ARBA00010561"/>
    </source>
</evidence>
<evidence type="ECO:0000256" key="5">
    <source>
        <dbReference type="ARBA" id="ARBA00013200"/>
    </source>
</evidence>
<dbReference type="GO" id="GO:0009236">
    <property type="term" value="P:cobalamin biosynthetic process"/>
    <property type="evidence" value="ECO:0007669"/>
    <property type="project" value="UniProtKB-UniRule"/>
</dbReference>
<dbReference type="AlphaFoldDB" id="C1A5L9"/>
<keyword evidence="11 19" id="KW-0460">Magnesium</keyword>
<comment type="cofactor">
    <cofactor evidence="1 19">
        <name>Mg(2+)</name>
        <dbReference type="ChEBI" id="CHEBI:18420"/>
    </cofactor>
</comment>
<evidence type="ECO:0000256" key="14">
    <source>
        <dbReference type="ARBA" id="ARBA00025228"/>
    </source>
</evidence>
<evidence type="ECO:0000313" key="21">
    <source>
        <dbReference type="Proteomes" id="UP000002209"/>
    </source>
</evidence>
<dbReference type="Pfam" id="PF02654">
    <property type="entry name" value="CobS"/>
    <property type="match status" value="1"/>
</dbReference>
<keyword evidence="21" id="KW-1185">Reference proteome</keyword>
<dbReference type="GO" id="GO:0008818">
    <property type="term" value="F:cobalamin 5'-phosphate synthase activity"/>
    <property type="evidence" value="ECO:0007669"/>
    <property type="project" value="UniProtKB-UniRule"/>
</dbReference>
<proteinExistence type="inferred from homology"/>
<dbReference type="RefSeq" id="WP_012681976.1">
    <property type="nucleotide sequence ID" value="NC_012489.1"/>
</dbReference>
<evidence type="ECO:0000313" key="20">
    <source>
        <dbReference type="EMBL" id="BAH37529.1"/>
    </source>
</evidence>
<dbReference type="EC" id="2.7.8.26" evidence="5 19"/>
<comment type="function">
    <text evidence="14 19">Joins adenosylcobinamide-GDP and alpha-ribazole to generate adenosylcobalamin (Ado-cobalamin). Also synthesizes adenosylcobalamin 5'-phosphate from adenosylcobinamide-GDP and alpha-ribazole 5'-phosphate.</text>
</comment>
<dbReference type="HOGENOM" id="CLU_057426_1_1_0"/>
<evidence type="ECO:0000256" key="3">
    <source>
        <dbReference type="ARBA" id="ARBA00004663"/>
    </source>
</evidence>
<evidence type="ECO:0000256" key="2">
    <source>
        <dbReference type="ARBA" id="ARBA00004651"/>
    </source>
</evidence>
<keyword evidence="9 19" id="KW-0808">Transferase</keyword>
<feature type="transmembrane region" description="Helical" evidence="19">
    <location>
        <begin position="194"/>
        <end position="224"/>
    </location>
</feature>
<gene>
    <name evidence="19 20" type="primary">cobS</name>
    <name evidence="20" type="ordered locus">GAU_0487</name>
</gene>
<evidence type="ECO:0000256" key="16">
    <source>
        <dbReference type="ARBA" id="ARBA00032853"/>
    </source>
</evidence>
<evidence type="ECO:0000256" key="15">
    <source>
        <dbReference type="ARBA" id="ARBA00032605"/>
    </source>
</evidence>
<dbReference type="Proteomes" id="UP000002209">
    <property type="component" value="Chromosome"/>
</dbReference>
<dbReference type="InterPro" id="IPR003805">
    <property type="entry name" value="CobS"/>
</dbReference>
<dbReference type="STRING" id="379066.GAU_0487"/>
<keyword evidence="19" id="KW-0997">Cell inner membrane</keyword>
<evidence type="ECO:0000256" key="13">
    <source>
        <dbReference type="ARBA" id="ARBA00023136"/>
    </source>
</evidence>
<accession>C1A5L9</accession>
<evidence type="ECO:0000256" key="18">
    <source>
        <dbReference type="ARBA" id="ARBA00049504"/>
    </source>
</evidence>
<keyword evidence="10 19" id="KW-0812">Transmembrane</keyword>
<reference evidence="21" key="1">
    <citation type="submission" date="2006-03" db="EMBL/GenBank/DDBJ databases">
        <title>Complete genome sequence of Gemmatimonas aurantiaca T-27 that represents a novel phylum Gemmatimonadetes.</title>
        <authorList>
            <person name="Takasaki K."/>
            <person name="Ichikawa N."/>
            <person name="Miura H."/>
            <person name="Matsushita S."/>
            <person name="Watanabe Y."/>
            <person name="Oguchi A."/>
            <person name="Ankai A."/>
            <person name="Yashiro I."/>
            <person name="Takahashi M."/>
            <person name="Terui Y."/>
            <person name="Fukui S."/>
            <person name="Yokoyama H."/>
            <person name="Tanikawa S."/>
            <person name="Hanada S."/>
            <person name="Kamagata Y."/>
            <person name="Fujita N."/>
        </authorList>
    </citation>
    <scope>NUCLEOTIDE SEQUENCE [LARGE SCALE GENOMIC DNA]</scope>
    <source>
        <strain evidence="21">T-27 / DSM 14586 / JCM 11422 / NBRC 100505</strain>
    </source>
</reference>
<organism evidence="20 21">
    <name type="scientific">Gemmatimonas aurantiaca (strain DSM 14586 / JCM 11422 / NBRC 100505 / T-27)</name>
    <dbReference type="NCBI Taxonomy" id="379066"/>
    <lineage>
        <taxon>Bacteria</taxon>
        <taxon>Pseudomonadati</taxon>
        <taxon>Gemmatimonadota</taxon>
        <taxon>Gemmatimonadia</taxon>
        <taxon>Gemmatimonadales</taxon>
        <taxon>Gemmatimonadaceae</taxon>
        <taxon>Gemmatimonas</taxon>
    </lineage>
</organism>
<dbReference type="EMBL" id="AP009153">
    <property type="protein sequence ID" value="BAH37529.1"/>
    <property type="molecule type" value="Genomic_DNA"/>
</dbReference>
<evidence type="ECO:0000256" key="11">
    <source>
        <dbReference type="ARBA" id="ARBA00022842"/>
    </source>
</evidence>
<evidence type="ECO:0000256" key="10">
    <source>
        <dbReference type="ARBA" id="ARBA00022692"/>
    </source>
</evidence>
<comment type="catalytic activity">
    <reaction evidence="18 19">
        <text>alpha-ribazole 5'-phosphate + adenosylcob(III)inamide-GDP = adenosylcob(III)alamin 5'-phosphate + GMP + H(+)</text>
        <dbReference type="Rhea" id="RHEA:23560"/>
        <dbReference type="ChEBI" id="CHEBI:15378"/>
        <dbReference type="ChEBI" id="CHEBI:57918"/>
        <dbReference type="ChEBI" id="CHEBI:58115"/>
        <dbReference type="ChEBI" id="CHEBI:60487"/>
        <dbReference type="ChEBI" id="CHEBI:60493"/>
        <dbReference type="EC" id="2.7.8.26"/>
    </reaction>
</comment>
<feature type="transmembrane region" description="Helical" evidence="19">
    <location>
        <begin position="45"/>
        <end position="68"/>
    </location>
</feature>
<name>C1A5L9_GEMAT</name>
<evidence type="ECO:0000256" key="19">
    <source>
        <dbReference type="HAMAP-Rule" id="MF_00719"/>
    </source>
</evidence>
<keyword evidence="13 19" id="KW-0472">Membrane</keyword>
<evidence type="ECO:0000256" key="7">
    <source>
        <dbReference type="ARBA" id="ARBA00022475"/>
    </source>
</evidence>
<evidence type="ECO:0000256" key="12">
    <source>
        <dbReference type="ARBA" id="ARBA00022989"/>
    </source>
</evidence>
<comment type="catalytic activity">
    <reaction evidence="17 19">
        <text>alpha-ribazole + adenosylcob(III)inamide-GDP = adenosylcob(III)alamin + GMP + H(+)</text>
        <dbReference type="Rhea" id="RHEA:16049"/>
        <dbReference type="ChEBI" id="CHEBI:10329"/>
        <dbReference type="ChEBI" id="CHEBI:15378"/>
        <dbReference type="ChEBI" id="CHEBI:18408"/>
        <dbReference type="ChEBI" id="CHEBI:58115"/>
        <dbReference type="ChEBI" id="CHEBI:60487"/>
        <dbReference type="EC" id="2.7.8.26"/>
    </reaction>
</comment>
<evidence type="ECO:0000256" key="1">
    <source>
        <dbReference type="ARBA" id="ARBA00001946"/>
    </source>
</evidence>
<evidence type="ECO:0000256" key="9">
    <source>
        <dbReference type="ARBA" id="ARBA00022679"/>
    </source>
</evidence>
<dbReference type="GO" id="GO:0051073">
    <property type="term" value="F:adenosylcobinamide-GDP ribazoletransferase activity"/>
    <property type="evidence" value="ECO:0007669"/>
    <property type="project" value="UniProtKB-UniRule"/>
</dbReference>
<dbReference type="HAMAP" id="MF_00719">
    <property type="entry name" value="CobS"/>
    <property type="match status" value="1"/>
</dbReference>
<keyword evidence="7 19" id="KW-1003">Cell membrane</keyword>
<evidence type="ECO:0000256" key="6">
    <source>
        <dbReference type="ARBA" id="ARBA00015850"/>
    </source>
</evidence>
<dbReference type="KEGG" id="gau:GAU_0487"/>
<comment type="caution">
    <text evidence="19">Lacks conserved residue(s) required for the propagation of feature annotation.</text>
</comment>
<keyword evidence="12 19" id="KW-1133">Transmembrane helix</keyword>
<dbReference type="PANTHER" id="PTHR34148">
    <property type="entry name" value="ADENOSYLCOBINAMIDE-GDP RIBAZOLETRANSFERASE"/>
    <property type="match status" value="1"/>
</dbReference>
<comment type="subcellular location">
    <subcellularLocation>
        <location evidence="19">Cell inner membrane</location>
        <topology evidence="19">Multi-pass membrane protein</topology>
    </subcellularLocation>
    <subcellularLocation>
        <location evidence="2">Cell membrane</location>
        <topology evidence="2">Multi-pass membrane protein</topology>
    </subcellularLocation>
</comment>
<comment type="similarity">
    <text evidence="4 19">Belongs to the CobS family.</text>
</comment>
<protein>
    <recommendedName>
        <fullName evidence="6 19">Adenosylcobinamide-GDP ribazoletransferase</fullName>
        <ecNumber evidence="5 19">2.7.8.26</ecNumber>
    </recommendedName>
    <alternativeName>
        <fullName evidence="16 19">Cobalamin synthase</fullName>
    </alternativeName>
    <alternativeName>
        <fullName evidence="15 19">Cobalamin-5'-phosphate synthase</fullName>
    </alternativeName>
</protein>
<feature type="transmembrane region" description="Helical" evidence="19">
    <location>
        <begin position="121"/>
        <end position="142"/>
    </location>
</feature>
<dbReference type="eggNOG" id="COG0368">
    <property type="taxonomic scope" value="Bacteria"/>
</dbReference>
<comment type="pathway">
    <text evidence="3 19">Cofactor biosynthesis; adenosylcobalamin biosynthesis; adenosylcobalamin from cob(II)yrinate a,c-diamide: step 7/7.</text>
</comment>
<evidence type="ECO:0000256" key="8">
    <source>
        <dbReference type="ARBA" id="ARBA00022573"/>
    </source>
</evidence>